<evidence type="ECO:0000256" key="4">
    <source>
        <dbReference type="SAM" id="MobiDB-lite"/>
    </source>
</evidence>
<dbReference type="Proteomes" id="UP001164746">
    <property type="component" value="Chromosome 11"/>
</dbReference>
<keyword evidence="7" id="KW-1185">Reference proteome</keyword>
<dbReference type="InterPro" id="IPR005225">
    <property type="entry name" value="Small_GTP-bd"/>
</dbReference>
<dbReference type="NCBIfam" id="TIGR00231">
    <property type="entry name" value="small_GTP"/>
    <property type="match status" value="1"/>
</dbReference>
<keyword evidence="3" id="KW-0863">Zinc-finger</keyword>
<keyword evidence="1" id="KW-0547">Nucleotide-binding</keyword>
<organism evidence="6 7">
    <name type="scientific">Mya arenaria</name>
    <name type="common">Soft-shell clam</name>
    <dbReference type="NCBI Taxonomy" id="6604"/>
    <lineage>
        <taxon>Eukaryota</taxon>
        <taxon>Metazoa</taxon>
        <taxon>Spiralia</taxon>
        <taxon>Lophotrochozoa</taxon>
        <taxon>Mollusca</taxon>
        <taxon>Bivalvia</taxon>
        <taxon>Autobranchia</taxon>
        <taxon>Heteroconchia</taxon>
        <taxon>Euheterodonta</taxon>
        <taxon>Imparidentia</taxon>
        <taxon>Neoheterodontei</taxon>
        <taxon>Myida</taxon>
        <taxon>Myoidea</taxon>
        <taxon>Myidae</taxon>
        <taxon>Mya</taxon>
    </lineage>
</organism>
<gene>
    <name evidence="6" type="ORF">MAR_000465</name>
</gene>
<dbReference type="CDD" id="cd00878">
    <property type="entry name" value="Arf_Arl"/>
    <property type="match status" value="1"/>
</dbReference>
<dbReference type="PANTHER" id="PTHR11711">
    <property type="entry name" value="ADP RIBOSYLATION FACTOR-RELATED"/>
    <property type="match status" value="1"/>
</dbReference>
<feature type="region of interest" description="Disordered" evidence="4">
    <location>
        <begin position="291"/>
        <end position="325"/>
    </location>
</feature>
<dbReference type="InterPro" id="IPR024156">
    <property type="entry name" value="Small_GTPase_ARF"/>
</dbReference>
<dbReference type="Pfam" id="PF00025">
    <property type="entry name" value="Arf"/>
    <property type="match status" value="1"/>
</dbReference>
<dbReference type="SUPFAM" id="SSF57667">
    <property type="entry name" value="beta-beta-alpha zinc fingers"/>
    <property type="match status" value="1"/>
</dbReference>
<dbReference type="InterPro" id="IPR027417">
    <property type="entry name" value="P-loop_NTPase"/>
</dbReference>
<evidence type="ECO:0000256" key="3">
    <source>
        <dbReference type="PROSITE-ProRule" id="PRU00042"/>
    </source>
</evidence>
<dbReference type="PROSITE" id="PS51417">
    <property type="entry name" value="ARF"/>
    <property type="match status" value="1"/>
</dbReference>
<dbReference type="SUPFAM" id="SSF52540">
    <property type="entry name" value="P-loop containing nucleoside triphosphate hydrolases"/>
    <property type="match status" value="1"/>
</dbReference>
<evidence type="ECO:0000256" key="1">
    <source>
        <dbReference type="ARBA" id="ARBA00022741"/>
    </source>
</evidence>
<dbReference type="PROSITE" id="PS50157">
    <property type="entry name" value="ZINC_FINGER_C2H2_2"/>
    <property type="match status" value="2"/>
</dbReference>
<protein>
    <submittedName>
        <fullName evidence="6">ARF1-like protein</fullName>
    </submittedName>
</protein>
<proteinExistence type="predicted"/>
<feature type="compositionally biased region" description="Polar residues" evidence="4">
    <location>
        <begin position="291"/>
        <end position="302"/>
    </location>
</feature>
<dbReference type="PRINTS" id="PR00328">
    <property type="entry name" value="SAR1GTPBP"/>
</dbReference>
<sequence>MGLFLSRLADLFGEWGQTEARVVMLGLDAAGKTTVLYKLKLNETVSTIPTIGFNVETVSPVKGLTFTVWDVGGQQRIRQLWMHYYRNSDGLMYVVDSSDRSRMAEAREELFGILESDEMRGVPVVVLANKQDMPNALGTAGVAEQLHLSKLRDRKWFVQSTCAPTGEGIYEAMSQLSTMMMSGDQPDVLVYKNMLRSVLKRQIQLLVEQLSSEGGEETLVLTVSVGDGELSCLGSQRGTLFAREEGTVASKFQNYCVNGPPEFRNKKDTEKQAAAFGRIGRQSSDTATLISASNSSQESLENCTDMLDHSPRSKRIKRECPSETDGLLKEQSLDFSMDKLTSEYLRKLTATIGFPKDAESATDTESNGQDSVLNTRNQIDKSLAQDGSQSDSLNQTGLSNLAVNNIKNPMFSTGHGNQLATASPSNMHSNLLNTDIGTSSNSGLHSIPFLQQPGQGLPWETHARLYPCNFCGKKFKEKQNLKVHVRIHTGERPYRCNICGKDFAHSSNLKTHETGVHNLPPRPPQYRVQFLNESSQSFSSVAGSPASQFLPDMKLPGHYLQQYQERFQALSSQLTGANGTNRTVNQGDSGEAAVGMQSAGNFGNFEGLGNGTMGNATPVEAMQAGSADTGSDTGVKTEGGGNGAGLTFVHPRPLTDPDEVIVKVEPTY</sequence>
<feature type="domain" description="C2H2-type" evidence="5">
    <location>
        <begin position="466"/>
        <end position="493"/>
    </location>
</feature>
<dbReference type="SMART" id="SM00178">
    <property type="entry name" value="SAR"/>
    <property type="match status" value="1"/>
</dbReference>
<keyword evidence="3" id="KW-0479">Metal-binding</keyword>
<dbReference type="Gene3D" id="3.30.160.60">
    <property type="entry name" value="Classic Zinc Finger"/>
    <property type="match status" value="2"/>
</dbReference>
<dbReference type="InterPro" id="IPR036236">
    <property type="entry name" value="Znf_C2H2_sf"/>
</dbReference>
<dbReference type="SMART" id="SM00355">
    <property type="entry name" value="ZnF_C2H2"/>
    <property type="match status" value="2"/>
</dbReference>
<evidence type="ECO:0000256" key="2">
    <source>
        <dbReference type="ARBA" id="ARBA00023134"/>
    </source>
</evidence>
<dbReference type="EMBL" id="CP111022">
    <property type="protein sequence ID" value="WAR18627.1"/>
    <property type="molecule type" value="Genomic_DNA"/>
</dbReference>
<dbReference type="Pfam" id="PF00096">
    <property type="entry name" value="zf-C2H2"/>
    <property type="match status" value="2"/>
</dbReference>
<evidence type="ECO:0000313" key="6">
    <source>
        <dbReference type="EMBL" id="WAR18627.1"/>
    </source>
</evidence>
<keyword evidence="2" id="KW-0342">GTP-binding</keyword>
<keyword evidence="3" id="KW-0862">Zinc</keyword>
<dbReference type="InterPro" id="IPR006689">
    <property type="entry name" value="Small_GTPase_ARF/SAR"/>
</dbReference>
<name>A0ABY7FC60_MYAAR</name>
<feature type="domain" description="C2H2-type" evidence="5">
    <location>
        <begin position="494"/>
        <end position="517"/>
    </location>
</feature>
<evidence type="ECO:0000259" key="5">
    <source>
        <dbReference type="PROSITE" id="PS50157"/>
    </source>
</evidence>
<dbReference type="SMART" id="SM00175">
    <property type="entry name" value="RAB"/>
    <property type="match status" value="1"/>
</dbReference>
<dbReference type="PROSITE" id="PS00028">
    <property type="entry name" value="ZINC_FINGER_C2H2_1"/>
    <property type="match status" value="2"/>
</dbReference>
<reference evidence="6" key="1">
    <citation type="submission" date="2022-11" db="EMBL/GenBank/DDBJ databases">
        <title>Centuries of genome instability and evolution in soft-shell clam transmissible cancer (bioRxiv).</title>
        <authorList>
            <person name="Hart S.F.M."/>
            <person name="Yonemitsu M.A."/>
            <person name="Giersch R.M."/>
            <person name="Beal B.F."/>
            <person name="Arriagada G."/>
            <person name="Davis B.W."/>
            <person name="Ostrander E.A."/>
            <person name="Goff S.P."/>
            <person name="Metzger M.J."/>
        </authorList>
    </citation>
    <scope>NUCLEOTIDE SEQUENCE</scope>
    <source>
        <strain evidence="6">MELC-2E11</strain>
        <tissue evidence="6">Siphon/mantle</tissue>
    </source>
</reference>
<dbReference type="InterPro" id="IPR013087">
    <property type="entry name" value="Znf_C2H2_type"/>
</dbReference>
<dbReference type="Gene3D" id="3.40.50.300">
    <property type="entry name" value="P-loop containing nucleotide triphosphate hydrolases"/>
    <property type="match status" value="1"/>
</dbReference>
<accession>A0ABY7FC60</accession>
<dbReference type="SMART" id="SM00177">
    <property type="entry name" value="ARF"/>
    <property type="match status" value="1"/>
</dbReference>
<evidence type="ECO:0000313" key="7">
    <source>
        <dbReference type="Proteomes" id="UP001164746"/>
    </source>
</evidence>